<reference evidence="8 9" key="1">
    <citation type="journal article" date="2007" name="Science">
        <title>Sea anemone genome reveals ancestral eumetazoan gene repertoire and genomic organization.</title>
        <authorList>
            <person name="Putnam N.H."/>
            <person name="Srivastava M."/>
            <person name="Hellsten U."/>
            <person name="Dirks B."/>
            <person name="Chapman J."/>
            <person name="Salamov A."/>
            <person name="Terry A."/>
            <person name="Shapiro H."/>
            <person name="Lindquist E."/>
            <person name="Kapitonov V.V."/>
            <person name="Jurka J."/>
            <person name="Genikhovich G."/>
            <person name="Grigoriev I.V."/>
            <person name="Lucas S.M."/>
            <person name="Steele R.E."/>
            <person name="Finnerty J.R."/>
            <person name="Technau U."/>
            <person name="Martindale M.Q."/>
            <person name="Rokhsar D.S."/>
        </authorList>
    </citation>
    <scope>NUCLEOTIDE SEQUENCE [LARGE SCALE GENOMIC DNA]</scope>
    <source>
        <strain evidence="9">CH2 X CH6</strain>
    </source>
</reference>
<evidence type="ECO:0000256" key="6">
    <source>
        <dbReference type="ARBA" id="ARBA00033752"/>
    </source>
</evidence>
<evidence type="ECO:0000256" key="5">
    <source>
        <dbReference type="ARBA" id="ARBA00023274"/>
    </source>
</evidence>
<dbReference type="EMBL" id="DS469533">
    <property type="protein sequence ID" value="EDO45759.1"/>
    <property type="molecule type" value="Genomic_DNA"/>
</dbReference>
<proteinExistence type="inferred from homology"/>
<protein>
    <recommendedName>
        <fullName evidence="7">Large ribosomal subunit protein mL54</fullName>
    </recommendedName>
</protein>
<organism evidence="8 9">
    <name type="scientific">Nematostella vectensis</name>
    <name type="common">Starlet sea anemone</name>
    <dbReference type="NCBI Taxonomy" id="45351"/>
    <lineage>
        <taxon>Eukaryota</taxon>
        <taxon>Metazoa</taxon>
        <taxon>Cnidaria</taxon>
        <taxon>Anthozoa</taxon>
        <taxon>Hexacorallia</taxon>
        <taxon>Actiniaria</taxon>
        <taxon>Edwardsiidae</taxon>
        <taxon>Nematostella</taxon>
    </lineage>
</organism>
<evidence type="ECO:0000256" key="7">
    <source>
        <dbReference type="ARBA" id="ARBA00035179"/>
    </source>
</evidence>
<keyword evidence="5" id="KW-0687">Ribonucleoprotein</keyword>
<dbReference type="Pfam" id="PF08561">
    <property type="entry name" value="Ribosomal_L37"/>
    <property type="match status" value="1"/>
</dbReference>
<dbReference type="PANTHER" id="PTHR28595:SF1">
    <property type="entry name" value="LARGE RIBOSOMAL SUBUNIT PROTEIN ML54"/>
    <property type="match status" value="1"/>
</dbReference>
<dbReference type="PANTHER" id="PTHR28595">
    <property type="entry name" value="39S RIBOSOMAL PROTEIN L54, MITOCHONDRIAL"/>
    <property type="match status" value="1"/>
</dbReference>
<evidence type="ECO:0000256" key="3">
    <source>
        <dbReference type="ARBA" id="ARBA00022980"/>
    </source>
</evidence>
<evidence type="ECO:0000313" key="8">
    <source>
        <dbReference type="EMBL" id="EDO45759.1"/>
    </source>
</evidence>
<evidence type="ECO:0000256" key="1">
    <source>
        <dbReference type="ARBA" id="ARBA00004173"/>
    </source>
</evidence>
<keyword evidence="9" id="KW-1185">Reference proteome</keyword>
<dbReference type="HOGENOM" id="CLU_2200045_0_0_1"/>
<evidence type="ECO:0000256" key="2">
    <source>
        <dbReference type="ARBA" id="ARBA00022946"/>
    </source>
</evidence>
<dbReference type="PhylomeDB" id="A7RS73"/>
<dbReference type="STRING" id="45351.A7RS73"/>
<keyword evidence="2" id="KW-0809">Transit peptide</keyword>
<comment type="subcellular location">
    <subcellularLocation>
        <location evidence="1">Mitochondrion</location>
    </subcellularLocation>
</comment>
<accession>A7RS73</accession>
<dbReference type="GO" id="GO:0003735">
    <property type="term" value="F:structural constituent of ribosome"/>
    <property type="evidence" value="ECO:0000318"/>
    <property type="project" value="GO_Central"/>
</dbReference>
<name>A7RS73_NEMVE</name>
<dbReference type="InParanoid" id="A7RS73"/>
<dbReference type="OrthoDB" id="10252718at2759"/>
<dbReference type="AlphaFoldDB" id="A7RS73"/>
<dbReference type="Proteomes" id="UP000001593">
    <property type="component" value="Unassembled WGS sequence"/>
</dbReference>
<dbReference type="InterPro" id="IPR013870">
    <property type="entry name" value="Ribosomal_mL54"/>
</dbReference>
<evidence type="ECO:0000313" key="9">
    <source>
        <dbReference type="Proteomes" id="UP000001593"/>
    </source>
</evidence>
<keyword evidence="3" id="KW-0689">Ribosomal protein</keyword>
<keyword evidence="4" id="KW-0496">Mitochondrion</keyword>
<gene>
    <name evidence="8" type="ORF">NEMVEDRAFT_v1g240338</name>
</gene>
<sequence>MAVAMRGLVSRNVSCVFGSCRSILGFRANFYSTKPAQEDSSQQKEPELCKGVNYLKDESDPPLLPDSEYPDWLWDLLDPPKEDSVTYRRRMSKRMRRQENEIRRQKKF</sequence>
<dbReference type="GO" id="GO:0005762">
    <property type="term" value="C:mitochondrial large ribosomal subunit"/>
    <property type="evidence" value="ECO:0000318"/>
    <property type="project" value="GO_Central"/>
</dbReference>
<comment type="similarity">
    <text evidence="6">Belongs to the mitochondrion-specific ribosomal protein mL54 family.</text>
</comment>
<evidence type="ECO:0000256" key="4">
    <source>
        <dbReference type="ARBA" id="ARBA00023128"/>
    </source>
</evidence>
<dbReference type="KEGG" id="nve:5517821"/>